<feature type="transmembrane region" description="Helical" evidence="8">
    <location>
        <begin position="417"/>
        <end position="438"/>
    </location>
</feature>
<evidence type="ECO:0000259" key="9">
    <source>
        <dbReference type="Pfam" id="PF13231"/>
    </source>
</evidence>
<dbReference type="OrthoDB" id="9792789at2"/>
<proteinExistence type="predicted"/>
<comment type="caution">
    <text evidence="10">The sequence shown here is derived from an EMBL/GenBank/DDBJ whole genome shotgun (WGS) entry which is preliminary data.</text>
</comment>
<keyword evidence="5 8" id="KW-0812">Transmembrane</keyword>
<dbReference type="GO" id="GO:0010041">
    <property type="term" value="P:response to iron(III) ion"/>
    <property type="evidence" value="ECO:0007669"/>
    <property type="project" value="TreeGrafter"/>
</dbReference>
<keyword evidence="3" id="KW-0328">Glycosyltransferase</keyword>
<evidence type="ECO:0000256" key="1">
    <source>
        <dbReference type="ARBA" id="ARBA00004651"/>
    </source>
</evidence>
<organism evidence="10 11">
    <name type="scientific">Hymenobacter amundsenii</name>
    <dbReference type="NCBI Taxonomy" id="2006685"/>
    <lineage>
        <taxon>Bacteria</taxon>
        <taxon>Pseudomonadati</taxon>
        <taxon>Bacteroidota</taxon>
        <taxon>Cytophagia</taxon>
        <taxon>Cytophagales</taxon>
        <taxon>Hymenobacteraceae</taxon>
        <taxon>Hymenobacter</taxon>
    </lineage>
</organism>
<dbReference type="InterPro" id="IPR050297">
    <property type="entry name" value="LipidA_mod_glycosyltrf_83"/>
</dbReference>
<evidence type="ECO:0000313" key="10">
    <source>
        <dbReference type="EMBL" id="OWP63975.1"/>
    </source>
</evidence>
<feature type="transmembrane region" description="Helical" evidence="8">
    <location>
        <begin position="166"/>
        <end position="187"/>
    </location>
</feature>
<feature type="transmembrane region" description="Helical" evidence="8">
    <location>
        <begin position="324"/>
        <end position="345"/>
    </location>
</feature>
<feature type="transmembrane region" description="Helical" evidence="8">
    <location>
        <begin position="139"/>
        <end position="160"/>
    </location>
</feature>
<dbReference type="PANTHER" id="PTHR33908">
    <property type="entry name" value="MANNOSYLTRANSFERASE YKCB-RELATED"/>
    <property type="match status" value="1"/>
</dbReference>
<sequence length="583" mass="63607">MMSMPNKTQHRTKGGAARSLWGWFTGSGWGRGLLLTVVCAITFFLHVGAPAVSLMESRNFVAAREMVAGGSWLIPTMNHELRLAKPPLPTWAVAGIQQLTGPTENLTVLRLPAALAATLFVFFFWGLARELTRDRPAEVISPGQTAWLAALVLATSLLVVTTGREGQWDIFATSLLTGGLWLMVAGWQRPVKQAGAWLAGAGVLVGLAFLSKGPVPIYALLLPFLLAYLIRQPAHRRAVGARAGATGLGAVLAVLIGGSWPLYIWLKVAPAARAVARVEISSWGERHVQPIWYYWPFFAFTGLWAGVALAALVWPYARPRLRAFIPYAVALTWVLAGLALLSIVPEKKERYMLPLMPPLALLVAGLLRHWLTQSESAADLPRLTRADAWIPRAWGSLLAVVVVALPVAMALTNFPGFGVGSVRFGLVVVLSSGLLVLLIRGGIIRRQIPVLIGSTLATALVIIVLVLPVYPRWEGRRDVPNRQHLREARQLPALLGVAQWYSVDTMHVKQVWAAGQAVPIWQPTAARLAALRQPVVILSGVPVPERLPAGWATHVRLTALDSFYLDRDRNSSIWFISRLDPIN</sequence>
<feature type="domain" description="Glycosyltransferase RgtA/B/C/D-like" evidence="9">
    <location>
        <begin position="85"/>
        <end position="255"/>
    </location>
</feature>
<dbReference type="Pfam" id="PF13231">
    <property type="entry name" value="PMT_2"/>
    <property type="match status" value="1"/>
</dbReference>
<dbReference type="GO" id="GO:0009103">
    <property type="term" value="P:lipopolysaccharide biosynthetic process"/>
    <property type="evidence" value="ECO:0007669"/>
    <property type="project" value="UniProtKB-ARBA"/>
</dbReference>
<keyword evidence="4" id="KW-0808">Transferase</keyword>
<feature type="transmembrane region" description="Helical" evidence="8">
    <location>
        <begin position="392"/>
        <end position="411"/>
    </location>
</feature>
<feature type="transmembrane region" description="Helical" evidence="8">
    <location>
        <begin position="450"/>
        <end position="470"/>
    </location>
</feature>
<evidence type="ECO:0000256" key="5">
    <source>
        <dbReference type="ARBA" id="ARBA00022692"/>
    </source>
</evidence>
<dbReference type="GO" id="GO:0016763">
    <property type="term" value="F:pentosyltransferase activity"/>
    <property type="evidence" value="ECO:0007669"/>
    <property type="project" value="TreeGrafter"/>
</dbReference>
<evidence type="ECO:0000256" key="6">
    <source>
        <dbReference type="ARBA" id="ARBA00022989"/>
    </source>
</evidence>
<name>A0A246FML2_9BACT</name>
<keyword evidence="7 8" id="KW-0472">Membrane</keyword>
<feature type="transmembrane region" description="Helical" evidence="8">
    <location>
        <begin position="194"/>
        <end position="211"/>
    </location>
</feature>
<feature type="transmembrane region" description="Helical" evidence="8">
    <location>
        <begin position="108"/>
        <end position="127"/>
    </location>
</feature>
<evidence type="ECO:0000256" key="8">
    <source>
        <dbReference type="SAM" id="Phobius"/>
    </source>
</evidence>
<evidence type="ECO:0000313" key="11">
    <source>
        <dbReference type="Proteomes" id="UP000197277"/>
    </source>
</evidence>
<reference evidence="10 11" key="1">
    <citation type="submission" date="2017-06" db="EMBL/GenBank/DDBJ databases">
        <title>Hymenobacter amundsenii sp. nov. isolated from regoliths in Antarctica.</title>
        <authorList>
            <person name="Sedlacek I."/>
            <person name="Kralova S."/>
            <person name="Pantucek R."/>
            <person name="Svec P."/>
            <person name="Holochova P."/>
            <person name="Stankova E."/>
            <person name="Vrbovska V."/>
            <person name="Busse H.-J."/>
        </authorList>
    </citation>
    <scope>NUCLEOTIDE SEQUENCE [LARGE SCALE GENOMIC DNA]</scope>
    <source>
        <strain evidence="10 11">CCM 8682</strain>
    </source>
</reference>
<evidence type="ECO:0000256" key="3">
    <source>
        <dbReference type="ARBA" id="ARBA00022676"/>
    </source>
</evidence>
<comment type="subcellular location">
    <subcellularLocation>
        <location evidence="1">Cell membrane</location>
        <topology evidence="1">Multi-pass membrane protein</topology>
    </subcellularLocation>
</comment>
<dbReference type="InterPro" id="IPR038731">
    <property type="entry name" value="RgtA/B/C-like"/>
</dbReference>
<feature type="transmembrane region" description="Helical" evidence="8">
    <location>
        <begin position="246"/>
        <end position="266"/>
    </location>
</feature>
<keyword evidence="11" id="KW-1185">Reference proteome</keyword>
<keyword evidence="2" id="KW-1003">Cell membrane</keyword>
<dbReference type="EMBL" id="NIRR01000006">
    <property type="protein sequence ID" value="OWP63975.1"/>
    <property type="molecule type" value="Genomic_DNA"/>
</dbReference>
<dbReference type="GO" id="GO:0005886">
    <property type="term" value="C:plasma membrane"/>
    <property type="evidence" value="ECO:0007669"/>
    <property type="project" value="UniProtKB-SubCell"/>
</dbReference>
<evidence type="ECO:0000256" key="7">
    <source>
        <dbReference type="ARBA" id="ARBA00023136"/>
    </source>
</evidence>
<protein>
    <recommendedName>
        <fullName evidence="9">Glycosyltransferase RgtA/B/C/D-like domain-containing protein</fullName>
    </recommendedName>
</protein>
<dbReference type="Proteomes" id="UP000197277">
    <property type="component" value="Unassembled WGS sequence"/>
</dbReference>
<feature type="transmembrane region" description="Helical" evidence="8">
    <location>
        <begin position="20"/>
        <end position="45"/>
    </location>
</feature>
<evidence type="ECO:0000256" key="4">
    <source>
        <dbReference type="ARBA" id="ARBA00022679"/>
    </source>
</evidence>
<accession>A0A246FML2</accession>
<keyword evidence="6 8" id="KW-1133">Transmembrane helix</keyword>
<dbReference type="PANTHER" id="PTHR33908:SF3">
    <property type="entry name" value="UNDECAPRENYL PHOSPHATE-ALPHA-4-AMINO-4-DEOXY-L-ARABINOSE ARABINOSYL TRANSFERASE"/>
    <property type="match status" value="1"/>
</dbReference>
<evidence type="ECO:0000256" key="2">
    <source>
        <dbReference type="ARBA" id="ARBA00022475"/>
    </source>
</evidence>
<gene>
    <name evidence="10" type="ORF">CDA63_05780</name>
</gene>
<dbReference type="AlphaFoldDB" id="A0A246FML2"/>
<feature type="transmembrane region" description="Helical" evidence="8">
    <location>
        <begin position="351"/>
        <end position="371"/>
    </location>
</feature>
<feature type="transmembrane region" description="Helical" evidence="8">
    <location>
        <begin position="292"/>
        <end position="317"/>
    </location>
</feature>